<dbReference type="PANTHER" id="PTHR43860">
    <property type="entry name" value="BETAINE ALDEHYDE DEHYDROGENASE"/>
    <property type="match status" value="1"/>
</dbReference>
<evidence type="ECO:0000259" key="4">
    <source>
        <dbReference type="Pfam" id="PF00171"/>
    </source>
</evidence>
<proteinExistence type="inferred from homology"/>
<keyword evidence="6" id="KW-1185">Reference proteome</keyword>
<evidence type="ECO:0000313" key="5">
    <source>
        <dbReference type="EMBL" id="MFD0886411.1"/>
    </source>
</evidence>
<dbReference type="Proteomes" id="UP001597024">
    <property type="component" value="Unassembled WGS sequence"/>
</dbReference>
<dbReference type="EMBL" id="JBHTHX010000601">
    <property type="protein sequence ID" value="MFD0886411.1"/>
    <property type="molecule type" value="Genomic_DNA"/>
</dbReference>
<gene>
    <name evidence="5" type="ORF">ACFQ08_17845</name>
</gene>
<evidence type="ECO:0000256" key="2">
    <source>
        <dbReference type="ARBA" id="ARBA00023002"/>
    </source>
</evidence>
<dbReference type="InterPro" id="IPR016161">
    <property type="entry name" value="Ald_DH/histidinol_DH"/>
</dbReference>
<dbReference type="Gene3D" id="3.40.605.10">
    <property type="entry name" value="Aldehyde Dehydrogenase, Chain A, domain 1"/>
    <property type="match status" value="1"/>
</dbReference>
<dbReference type="InterPro" id="IPR016162">
    <property type="entry name" value="Ald_DH_N"/>
</dbReference>
<organism evidence="5 6">
    <name type="scientific">Streptosporangium algeriense</name>
    <dbReference type="NCBI Taxonomy" id="1682748"/>
    <lineage>
        <taxon>Bacteria</taxon>
        <taxon>Bacillati</taxon>
        <taxon>Actinomycetota</taxon>
        <taxon>Actinomycetes</taxon>
        <taxon>Streptosporangiales</taxon>
        <taxon>Streptosporangiaceae</taxon>
        <taxon>Streptosporangium</taxon>
    </lineage>
</organism>
<comment type="caution">
    <text evidence="5">The sequence shown here is derived from an EMBL/GenBank/DDBJ whole genome shotgun (WGS) entry which is preliminary data.</text>
</comment>
<dbReference type="PANTHER" id="PTHR43860:SF2">
    <property type="entry name" value="BETAINE ALDEHYDE DEHYDROGENASE-RELATED"/>
    <property type="match status" value="1"/>
</dbReference>
<keyword evidence="2" id="KW-0560">Oxidoreductase</keyword>
<feature type="domain" description="Aldehyde dehydrogenase" evidence="4">
    <location>
        <begin position="10"/>
        <end position="64"/>
    </location>
</feature>
<dbReference type="Pfam" id="PF00171">
    <property type="entry name" value="Aldedh"/>
    <property type="match status" value="1"/>
</dbReference>
<keyword evidence="3" id="KW-0520">NAD</keyword>
<protein>
    <submittedName>
        <fullName evidence="5">Aldehyde dehydrogenase family protein</fullName>
    </submittedName>
</protein>
<dbReference type="InterPro" id="IPR015590">
    <property type="entry name" value="Aldehyde_DH_dom"/>
</dbReference>
<evidence type="ECO:0000313" key="6">
    <source>
        <dbReference type="Proteomes" id="UP001597024"/>
    </source>
</evidence>
<name>A0ABW3DTN2_9ACTN</name>
<feature type="non-terminal residue" evidence="5">
    <location>
        <position position="64"/>
    </location>
</feature>
<sequence>MRQLYLNGAWRPSASREGLDVVNPATEETIDRVPAGSPADVEVAVAAAREALPAWSRTAPAERA</sequence>
<evidence type="ECO:0000256" key="3">
    <source>
        <dbReference type="ARBA" id="ARBA00023027"/>
    </source>
</evidence>
<dbReference type="SUPFAM" id="SSF53720">
    <property type="entry name" value="ALDH-like"/>
    <property type="match status" value="1"/>
</dbReference>
<accession>A0ABW3DTN2</accession>
<evidence type="ECO:0000256" key="1">
    <source>
        <dbReference type="ARBA" id="ARBA00009986"/>
    </source>
</evidence>
<comment type="similarity">
    <text evidence="1">Belongs to the aldehyde dehydrogenase family.</text>
</comment>
<reference evidence="6" key="1">
    <citation type="journal article" date="2019" name="Int. J. Syst. Evol. Microbiol.">
        <title>The Global Catalogue of Microorganisms (GCM) 10K type strain sequencing project: providing services to taxonomists for standard genome sequencing and annotation.</title>
        <authorList>
            <consortium name="The Broad Institute Genomics Platform"/>
            <consortium name="The Broad Institute Genome Sequencing Center for Infectious Disease"/>
            <person name="Wu L."/>
            <person name="Ma J."/>
        </authorList>
    </citation>
    <scope>NUCLEOTIDE SEQUENCE [LARGE SCALE GENOMIC DNA]</scope>
    <source>
        <strain evidence="6">CCUG 62974</strain>
    </source>
</reference>